<keyword evidence="3" id="KW-1185">Reference proteome</keyword>
<dbReference type="AlphaFoldDB" id="A0A9N9QXQ6"/>
<dbReference type="EMBL" id="OU893345">
    <property type="protein sequence ID" value="CAG9785484.1"/>
    <property type="molecule type" value="Genomic_DNA"/>
</dbReference>
<protein>
    <submittedName>
        <fullName evidence="2">Uncharacterized protein</fullName>
    </submittedName>
</protein>
<feature type="region of interest" description="Disordered" evidence="1">
    <location>
        <begin position="392"/>
        <end position="427"/>
    </location>
</feature>
<feature type="compositionally biased region" description="Polar residues" evidence="1">
    <location>
        <begin position="309"/>
        <end position="337"/>
    </location>
</feature>
<sequence length="445" mass="49766">MSRKCNNCNKYLCKIPGYKKIIKNEEEAKVFSDCLNKIVIVNDIFCKKCRLIPYINKKASTSKCAAFNLAEIMDDQNNLSVQYVKSAPNIIKAETKLPHGGGAAFRNITITIPRKPSGEKIEARKRKTRNEKTKIMAKYIGLKGDVADFFSQFNIIAAAKGYQESTKKLVLAAYLAGPALLFYNKIKDNCETFQELQKQISEEFSSTENSIAIFFARGQGATEDPLNYFYSLDYLAYKAEAVIDDKCFIQHFLGAANFQTKGRLGSQLYTNRQHLKEVIKQLNEIYNRGDGEADINLPVKFTNIVDVLPSSSTQGGQGDQRPSTSIRPTRTFSSPSFTPRKIPPPDQMMPRPYNFRPRGNTKPHSMMTKKNNECNTKAAEAIEVIAEDKQPPHSKNILYAPPPPQPPPPRLDRATRATVSGGSERDSYARANVTCVPAHTTCPLS</sequence>
<dbReference type="Proteomes" id="UP001153714">
    <property type="component" value="Chromosome 14"/>
</dbReference>
<evidence type="ECO:0000313" key="2">
    <source>
        <dbReference type="EMBL" id="CAG9785484.1"/>
    </source>
</evidence>
<feature type="region of interest" description="Disordered" evidence="1">
    <location>
        <begin position="308"/>
        <end position="369"/>
    </location>
</feature>
<organism evidence="2 3">
    <name type="scientific">Diatraea saccharalis</name>
    <name type="common">sugarcane borer</name>
    <dbReference type="NCBI Taxonomy" id="40085"/>
    <lineage>
        <taxon>Eukaryota</taxon>
        <taxon>Metazoa</taxon>
        <taxon>Ecdysozoa</taxon>
        <taxon>Arthropoda</taxon>
        <taxon>Hexapoda</taxon>
        <taxon>Insecta</taxon>
        <taxon>Pterygota</taxon>
        <taxon>Neoptera</taxon>
        <taxon>Endopterygota</taxon>
        <taxon>Lepidoptera</taxon>
        <taxon>Glossata</taxon>
        <taxon>Ditrysia</taxon>
        <taxon>Pyraloidea</taxon>
        <taxon>Crambidae</taxon>
        <taxon>Crambinae</taxon>
        <taxon>Diatraea</taxon>
    </lineage>
</organism>
<feature type="compositionally biased region" description="Pro residues" evidence="1">
    <location>
        <begin position="400"/>
        <end position="409"/>
    </location>
</feature>
<evidence type="ECO:0000256" key="1">
    <source>
        <dbReference type="SAM" id="MobiDB-lite"/>
    </source>
</evidence>
<reference evidence="2" key="2">
    <citation type="submission" date="2022-10" db="EMBL/GenBank/DDBJ databases">
        <authorList>
            <consortium name="ENA_rothamsted_submissions"/>
            <consortium name="culmorum"/>
            <person name="King R."/>
        </authorList>
    </citation>
    <scope>NUCLEOTIDE SEQUENCE</scope>
</reference>
<gene>
    <name evidence="2" type="ORF">DIATSA_LOCUS3513</name>
</gene>
<evidence type="ECO:0000313" key="3">
    <source>
        <dbReference type="Proteomes" id="UP001153714"/>
    </source>
</evidence>
<accession>A0A9N9QXQ6</accession>
<name>A0A9N9QXQ6_9NEOP</name>
<reference evidence="2" key="1">
    <citation type="submission" date="2021-12" db="EMBL/GenBank/DDBJ databases">
        <authorList>
            <person name="King R."/>
        </authorList>
    </citation>
    <scope>NUCLEOTIDE SEQUENCE</scope>
</reference>
<dbReference type="OrthoDB" id="7492529at2759"/>
<proteinExistence type="predicted"/>